<comment type="caution">
    <text evidence="1">The sequence shown here is derived from an EMBL/GenBank/DDBJ whole genome shotgun (WGS) entry which is preliminary data.</text>
</comment>
<feature type="non-terminal residue" evidence="1">
    <location>
        <position position="1"/>
    </location>
</feature>
<name>A0A0F9BXU6_9ZZZZ</name>
<dbReference type="AlphaFoldDB" id="A0A0F9BXU6"/>
<evidence type="ECO:0008006" key="2">
    <source>
        <dbReference type="Google" id="ProtNLM"/>
    </source>
</evidence>
<evidence type="ECO:0000313" key="1">
    <source>
        <dbReference type="EMBL" id="KKL18742.1"/>
    </source>
</evidence>
<dbReference type="Pfam" id="PF09950">
    <property type="entry name" value="Major_capside"/>
    <property type="match status" value="1"/>
</dbReference>
<dbReference type="EMBL" id="LAZR01038755">
    <property type="protein sequence ID" value="KKL18742.1"/>
    <property type="molecule type" value="Genomic_DNA"/>
</dbReference>
<accession>A0A0F9BXU6</accession>
<gene>
    <name evidence="1" type="ORF">LCGC14_2472500</name>
</gene>
<organism evidence="1">
    <name type="scientific">marine sediment metagenome</name>
    <dbReference type="NCBI Taxonomy" id="412755"/>
    <lineage>
        <taxon>unclassified sequences</taxon>
        <taxon>metagenomes</taxon>
        <taxon>ecological metagenomes</taxon>
    </lineage>
</organism>
<sequence>LEAIKAQTFDILYPTLRARDFIPVDGSAGAGATQVTYQQFDRVGRAKIIAPNARDIPRVDVLGKEFPRPVRAWADAYGWTLFEVQSAAMANRNLNARKASAARRAIEEGLDETAAIGAPDYGIPDGFINSAAVSATTTTPWSALTADQIIAQVSTARQRIVSNSLGVERGNTIILPEEQFELIANLPRSTQSDTTVLEFLLKPNVPNAIQAIEPWYRLEAAGAGGTDRMIIYDRSPDKITQDITQEFTQLPTQEVGFEFVVNAFAQTAGTAIYYPLSMDYTDDI</sequence>
<reference evidence="1" key="1">
    <citation type="journal article" date="2015" name="Nature">
        <title>Complex archaea that bridge the gap between prokaryotes and eukaryotes.</title>
        <authorList>
            <person name="Spang A."/>
            <person name="Saw J.H."/>
            <person name="Jorgensen S.L."/>
            <person name="Zaremba-Niedzwiedzka K."/>
            <person name="Martijn J."/>
            <person name="Lind A.E."/>
            <person name="van Eijk R."/>
            <person name="Schleper C."/>
            <person name="Guy L."/>
            <person name="Ettema T.J."/>
        </authorList>
    </citation>
    <scope>NUCLEOTIDE SEQUENCE</scope>
</reference>
<proteinExistence type="predicted"/>
<protein>
    <recommendedName>
        <fullName evidence="2">Bacteriophage Mu GpT domain-containing protein</fullName>
    </recommendedName>
</protein>
<dbReference type="Gene3D" id="3.30.2400.30">
    <property type="match status" value="1"/>
</dbReference>
<dbReference type="PIRSF" id="PIRSF029202">
    <property type="entry name" value="UCP029202"/>
    <property type="match status" value="1"/>
</dbReference>
<dbReference type="InterPro" id="IPR020049">
    <property type="entry name" value="Major_capsid-like"/>
</dbReference>